<keyword evidence="6" id="KW-0238">DNA-binding</keyword>
<dbReference type="EMBL" id="BSNK01000001">
    <property type="protein sequence ID" value="GLQ22919.1"/>
    <property type="molecule type" value="Genomic_DNA"/>
</dbReference>
<dbReference type="InterPro" id="IPR003738">
    <property type="entry name" value="SRAP"/>
</dbReference>
<evidence type="ECO:0000256" key="8">
    <source>
        <dbReference type="RuleBase" id="RU364100"/>
    </source>
</evidence>
<sequence length="225" mass="25904">MIPMCNLYEHRVSISEASETLRQIGLELDAKSRARNYEPDYTGADSDGPVILSDGNTASVETMRWGFPGIPPKDEKKRPKPITNIRNLNSGWWKNVNGEFLREPEFRCLVPFHRFAEPDKVNGGNAWFRTTVAEPSFFAGIWRPWEGERLKSVEGRKRRQWLPDDWRLYAFMTTEPNEVVAPIHPKAMPVILTDPDECAEWLSGGADSLRLQRPYPADQMELMER</sequence>
<evidence type="ECO:0000256" key="6">
    <source>
        <dbReference type="ARBA" id="ARBA00023125"/>
    </source>
</evidence>
<protein>
    <recommendedName>
        <fullName evidence="8">Abasic site processing protein</fullName>
        <ecNumber evidence="8">3.4.-.-</ecNumber>
    </recommendedName>
</protein>
<dbReference type="PANTHER" id="PTHR13604:SF0">
    <property type="entry name" value="ABASIC SITE PROCESSING PROTEIN HMCES"/>
    <property type="match status" value="1"/>
</dbReference>
<evidence type="ECO:0000256" key="1">
    <source>
        <dbReference type="ARBA" id="ARBA00008136"/>
    </source>
</evidence>
<evidence type="ECO:0000256" key="7">
    <source>
        <dbReference type="ARBA" id="ARBA00023239"/>
    </source>
</evidence>
<reference evidence="9" key="2">
    <citation type="submission" date="2023-01" db="EMBL/GenBank/DDBJ databases">
        <title>Draft genome sequence of Algimonas ampicilliniresistens strain NBRC 108219.</title>
        <authorList>
            <person name="Sun Q."/>
            <person name="Mori K."/>
        </authorList>
    </citation>
    <scope>NUCLEOTIDE SEQUENCE</scope>
    <source>
        <strain evidence="9">NBRC 108219</strain>
    </source>
</reference>
<keyword evidence="2 8" id="KW-0645">Protease</keyword>
<keyword evidence="3" id="KW-0227">DNA damage</keyword>
<evidence type="ECO:0000256" key="3">
    <source>
        <dbReference type="ARBA" id="ARBA00022763"/>
    </source>
</evidence>
<dbReference type="Gene3D" id="3.90.1680.10">
    <property type="entry name" value="SOS response associated peptidase-like"/>
    <property type="match status" value="1"/>
</dbReference>
<name>A0ABQ5V859_9PROT</name>
<dbReference type="PANTHER" id="PTHR13604">
    <property type="entry name" value="DC12-RELATED"/>
    <property type="match status" value="1"/>
</dbReference>
<dbReference type="Proteomes" id="UP001161391">
    <property type="component" value="Unassembled WGS sequence"/>
</dbReference>
<comment type="similarity">
    <text evidence="1 8">Belongs to the SOS response-associated peptidase family.</text>
</comment>
<dbReference type="SUPFAM" id="SSF143081">
    <property type="entry name" value="BB1717-like"/>
    <property type="match status" value="1"/>
</dbReference>
<keyword evidence="7" id="KW-0456">Lyase</keyword>
<evidence type="ECO:0000256" key="4">
    <source>
        <dbReference type="ARBA" id="ARBA00022801"/>
    </source>
</evidence>
<proteinExistence type="inferred from homology"/>
<reference evidence="9" key="1">
    <citation type="journal article" date="2014" name="Int. J. Syst. Evol. Microbiol.">
        <title>Complete genome of a new Firmicutes species belonging to the dominant human colonic microbiota ('Ruminococcus bicirculans') reveals two chromosomes and a selective capacity to utilize plant glucans.</title>
        <authorList>
            <consortium name="NISC Comparative Sequencing Program"/>
            <person name="Wegmann U."/>
            <person name="Louis P."/>
            <person name="Goesmann A."/>
            <person name="Henrissat B."/>
            <person name="Duncan S.H."/>
            <person name="Flint H.J."/>
        </authorList>
    </citation>
    <scope>NUCLEOTIDE SEQUENCE</scope>
    <source>
        <strain evidence="9">NBRC 108219</strain>
    </source>
</reference>
<evidence type="ECO:0000256" key="2">
    <source>
        <dbReference type="ARBA" id="ARBA00022670"/>
    </source>
</evidence>
<evidence type="ECO:0000313" key="9">
    <source>
        <dbReference type="EMBL" id="GLQ22919.1"/>
    </source>
</evidence>
<dbReference type="EC" id="3.4.-.-" evidence="8"/>
<dbReference type="InterPro" id="IPR036590">
    <property type="entry name" value="SRAP-like"/>
</dbReference>
<evidence type="ECO:0000256" key="5">
    <source>
        <dbReference type="ARBA" id="ARBA00023124"/>
    </source>
</evidence>
<keyword evidence="5" id="KW-0190">Covalent protein-DNA linkage</keyword>
<organism evidence="9 10">
    <name type="scientific">Algimonas ampicilliniresistens</name>
    <dbReference type="NCBI Taxonomy" id="1298735"/>
    <lineage>
        <taxon>Bacteria</taxon>
        <taxon>Pseudomonadati</taxon>
        <taxon>Pseudomonadota</taxon>
        <taxon>Alphaproteobacteria</taxon>
        <taxon>Maricaulales</taxon>
        <taxon>Robiginitomaculaceae</taxon>
        <taxon>Algimonas</taxon>
    </lineage>
</organism>
<dbReference type="Pfam" id="PF02586">
    <property type="entry name" value="SRAP"/>
    <property type="match status" value="1"/>
</dbReference>
<gene>
    <name evidence="9" type="ORF">GCM10007853_07930</name>
</gene>
<evidence type="ECO:0000313" key="10">
    <source>
        <dbReference type="Proteomes" id="UP001161391"/>
    </source>
</evidence>
<keyword evidence="4 8" id="KW-0378">Hydrolase</keyword>
<accession>A0ABQ5V859</accession>
<keyword evidence="10" id="KW-1185">Reference proteome</keyword>
<comment type="caution">
    <text evidence="9">The sequence shown here is derived from an EMBL/GenBank/DDBJ whole genome shotgun (WGS) entry which is preliminary data.</text>
</comment>